<dbReference type="RefSeq" id="WP_028373831.1">
    <property type="nucleotide sequence ID" value="NZ_CAAAJD010000029.1"/>
</dbReference>
<name>A0A0W0VH18_9GAMM</name>
<proteinExistence type="predicted"/>
<keyword evidence="2" id="KW-1185">Reference proteome</keyword>
<reference evidence="1 2" key="1">
    <citation type="submission" date="2015-11" db="EMBL/GenBank/DDBJ databases">
        <title>Genomic analysis of 38 Legionella species identifies large and diverse effector repertoires.</title>
        <authorList>
            <person name="Burstein D."/>
            <person name="Amaro F."/>
            <person name="Zusman T."/>
            <person name="Lifshitz Z."/>
            <person name="Cohen O."/>
            <person name="Gilbert J.A."/>
            <person name="Pupko T."/>
            <person name="Shuman H.A."/>
            <person name="Segal G."/>
        </authorList>
    </citation>
    <scope>NUCLEOTIDE SEQUENCE [LARGE SCALE GENOMIC DNA]</scope>
    <source>
        <strain evidence="1 2">ATCC 49751</strain>
    </source>
</reference>
<organism evidence="1 2">
    <name type="scientific">Legionella lansingensis</name>
    <dbReference type="NCBI Taxonomy" id="45067"/>
    <lineage>
        <taxon>Bacteria</taxon>
        <taxon>Pseudomonadati</taxon>
        <taxon>Pseudomonadota</taxon>
        <taxon>Gammaproteobacteria</taxon>
        <taxon>Legionellales</taxon>
        <taxon>Legionellaceae</taxon>
        <taxon>Legionella</taxon>
    </lineage>
</organism>
<dbReference type="EMBL" id="LNYI01000051">
    <property type="protein sequence ID" value="KTD19370.1"/>
    <property type="molecule type" value="Genomic_DNA"/>
</dbReference>
<dbReference type="AlphaFoldDB" id="A0A0W0VH18"/>
<sequence length="71" mass="7712">MANSTNYMLTKMHPFKSAVDVSANQSVPQNKTNEIKEIPVPELAPTAELSLGNVVKNCLSNKDEKKLLPGS</sequence>
<comment type="caution">
    <text evidence="1">The sequence shown here is derived from an EMBL/GenBank/DDBJ whole genome shotgun (WGS) entry which is preliminary data.</text>
</comment>
<accession>A0A0W0VH18</accession>
<gene>
    <name evidence="1" type="ORF">Llan_2108</name>
</gene>
<evidence type="ECO:0000313" key="2">
    <source>
        <dbReference type="Proteomes" id="UP000054869"/>
    </source>
</evidence>
<dbReference type="PATRIC" id="fig|45067.4.peg.2216"/>
<protein>
    <submittedName>
        <fullName evidence="1">Uncharacterized protein</fullName>
    </submittedName>
</protein>
<dbReference type="STRING" id="45067.Llan_2108"/>
<evidence type="ECO:0000313" key="1">
    <source>
        <dbReference type="EMBL" id="KTD19370.1"/>
    </source>
</evidence>
<dbReference type="Proteomes" id="UP000054869">
    <property type="component" value="Unassembled WGS sequence"/>
</dbReference>